<keyword evidence="1" id="KW-1133">Transmembrane helix</keyword>
<evidence type="ECO:0000313" key="3">
    <source>
        <dbReference type="Proteomes" id="UP000229570"/>
    </source>
</evidence>
<feature type="transmembrane region" description="Helical" evidence="1">
    <location>
        <begin position="249"/>
        <end position="267"/>
    </location>
</feature>
<keyword evidence="1" id="KW-0472">Membrane</keyword>
<sequence length="602" mass="68882">MVEKIKSNNNFQFSIFNFHLFIWLLVIGLLVYSRFINLGWGLPYQMHPDERNMATALQGLRCVISNFRECGNPHFFAYGQFPLYLVYFLIAVVRCFRDFGMMKIDFQEAIVGLRFISALASIISAFVLLKIIKLLVNRHFERSEKSNLRSLATLGMTAGAIIFSPYAIQFAHFGTTESLLMLFYSLIVFYSLKGLENNKRSLAEFTLSKVEGLGMTGVVCGLAIATKASSIIFLAIPIIVIMSKAKRKIILTFAFLLLTLLSAIIFSPHNLLNWHEFIGSMKYESDVALGRYTVFYTRQFVNSIPVLFQLIKVFPYALGWPVFILGMLGVLGGVGWRDKKVNLLRFAFLVYFLPNAFLFAKWTRFMAPVFPIMTIFAILFAHNVISSTFDKLSVNSARNLSERKLRFTRFLVVASLLLGMTGGAIIPGISYLSIYQNPDVRFQSSEWIYKNIPENSYILSETANVVDIPIISQKSRLRQGYGGQAKVKSQNYQIISFNFYDLDENPQLQEELREHLKKADYIFVPSRRIFANHPKQKYPKLNQYYSDLFNGKLGFEKAAEFSAGLNDEQAEETWTVFDHPVIRIYKRISNVKSQISNPHLKS</sequence>
<name>A0A2H0KNF4_9BACT</name>
<feature type="transmembrane region" description="Helical" evidence="1">
    <location>
        <begin position="179"/>
        <end position="195"/>
    </location>
</feature>
<protein>
    <submittedName>
        <fullName evidence="2">Uncharacterized protein</fullName>
    </submittedName>
</protein>
<evidence type="ECO:0000313" key="2">
    <source>
        <dbReference type="EMBL" id="PIQ72063.1"/>
    </source>
</evidence>
<accession>A0A2H0KNF4</accession>
<keyword evidence="1" id="KW-0812">Transmembrane</keyword>
<feature type="transmembrane region" description="Helical" evidence="1">
    <location>
        <begin position="313"/>
        <end position="336"/>
    </location>
</feature>
<dbReference type="Proteomes" id="UP000229570">
    <property type="component" value="Unassembled WGS sequence"/>
</dbReference>
<dbReference type="AlphaFoldDB" id="A0A2H0KNF4"/>
<feature type="transmembrane region" description="Helical" evidence="1">
    <location>
        <begin position="116"/>
        <end position="136"/>
    </location>
</feature>
<feature type="transmembrane region" description="Helical" evidence="1">
    <location>
        <begin position="343"/>
        <end position="363"/>
    </location>
</feature>
<feature type="transmembrane region" description="Helical" evidence="1">
    <location>
        <begin position="20"/>
        <end position="40"/>
    </location>
</feature>
<reference evidence="2 3" key="1">
    <citation type="submission" date="2017-09" db="EMBL/GenBank/DDBJ databases">
        <title>Depth-based differentiation of microbial function through sediment-hosted aquifers and enrichment of novel symbionts in the deep terrestrial subsurface.</title>
        <authorList>
            <person name="Probst A.J."/>
            <person name="Ladd B."/>
            <person name="Jarett J.K."/>
            <person name="Geller-Mcgrath D.E."/>
            <person name="Sieber C.M."/>
            <person name="Emerson J.B."/>
            <person name="Anantharaman K."/>
            <person name="Thomas B.C."/>
            <person name="Malmstrom R."/>
            <person name="Stieglmeier M."/>
            <person name="Klingl A."/>
            <person name="Woyke T."/>
            <person name="Ryan C.M."/>
            <person name="Banfield J.F."/>
        </authorList>
    </citation>
    <scope>NUCLEOTIDE SEQUENCE [LARGE SCALE GENOMIC DNA]</scope>
    <source>
        <strain evidence="2">CG11_big_fil_rev_8_21_14_0_20_35_14</strain>
    </source>
</reference>
<gene>
    <name evidence="2" type="ORF">COV86_05080</name>
</gene>
<feature type="transmembrane region" description="Helical" evidence="1">
    <location>
        <begin position="148"/>
        <end position="167"/>
    </location>
</feature>
<feature type="transmembrane region" description="Helical" evidence="1">
    <location>
        <begin position="215"/>
        <end position="242"/>
    </location>
</feature>
<comment type="caution">
    <text evidence="2">The sequence shown here is derived from an EMBL/GenBank/DDBJ whole genome shotgun (WGS) entry which is preliminary data.</text>
</comment>
<organism evidence="2 3">
    <name type="scientific">Candidatus Roizmanbacteria bacterium CG11_big_fil_rev_8_21_14_0_20_35_14</name>
    <dbReference type="NCBI Taxonomy" id="1974855"/>
    <lineage>
        <taxon>Bacteria</taxon>
        <taxon>Candidatus Roizmaniibacteriota</taxon>
    </lineage>
</organism>
<feature type="transmembrane region" description="Helical" evidence="1">
    <location>
        <begin position="369"/>
        <end position="389"/>
    </location>
</feature>
<dbReference type="EMBL" id="PCVL01000082">
    <property type="protein sequence ID" value="PIQ72063.1"/>
    <property type="molecule type" value="Genomic_DNA"/>
</dbReference>
<evidence type="ECO:0000256" key="1">
    <source>
        <dbReference type="SAM" id="Phobius"/>
    </source>
</evidence>
<feature type="transmembrane region" description="Helical" evidence="1">
    <location>
        <begin position="75"/>
        <end position="96"/>
    </location>
</feature>
<feature type="transmembrane region" description="Helical" evidence="1">
    <location>
        <begin position="410"/>
        <end position="434"/>
    </location>
</feature>
<proteinExistence type="predicted"/>